<dbReference type="AlphaFoldDB" id="A0A1I7Y6B3"/>
<keyword evidence="2" id="KW-1185">Reference proteome</keyword>
<proteinExistence type="predicted"/>
<protein>
    <submittedName>
        <fullName evidence="3">Uncharacterized protein</fullName>
    </submittedName>
</protein>
<sequence>MKKKLEIRTRSEARLSPSYRPPKTKKVNVNKIDLGDHVARRRRPTGRSGGNIGPEAARVRSGLCFNL</sequence>
<feature type="compositionally biased region" description="Basic and acidic residues" evidence="1">
    <location>
        <begin position="1"/>
        <end position="13"/>
    </location>
</feature>
<organism evidence="2 3">
    <name type="scientific">Steinernema glaseri</name>
    <dbReference type="NCBI Taxonomy" id="37863"/>
    <lineage>
        <taxon>Eukaryota</taxon>
        <taxon>Metazoa</taxon>
        <taxon>Ecdysozoa</taxon>
        <taxon>Nematoda</taxon>
        <taxon>Chromadorea</taxon>
        <taxon>Rhabditida</taxon>
        <taxon>Tylenchina</taxon>
        <taxon>Panagrolaimomorpha</taxon>
        <taxon>Strongyloidoidea</taxon>
        <taxon>Steinernematidae</taxon>
        <taxon>Steinernema</taxon>
    </lineage>
</organism>
<evidence type="ECO:0000313" key="2">
    <source>
        <dbReference type="Proteomes" id="UP000095287"/>
    </source>
</evidence>
<feature type="region of interest" description="Disordered" evidence="1">
    <location>
        <begin position="1"/>
        <end position="55"/>
    </location>
</feature>
<reference evidence="3" key="1">
    <citation type="submission" date="2016-11" db="UniProtKB">
        <authorList>
            <consortium name="WormBaseParasite"/>
        </authorList>
    </citation>
    <scope>IDENTIFICATION</scope>
</reference>
<dbReference type="WBParaSite" id="L893_g13061.t1">
    <property type="protein sequence ID" value="L893_g13061.t1"/>
    <property type="gene ID" value="L893_g13061"/>
</dbReference>
<dbReference type="Proteomes" id="UP000095287">
    <property type="component" value="Unplaced"/>
</dbReference>
<evidence type="ECO:0000256" key="1">
    <source>
        <dbReference type="SAM" id="MobiDB-lite"/>
    </source>
</evidence>
<evidence type="ECO:0000313" key="3">
    <source>
        <dbReference type="WBParaSite" id="L893_g13061.t1"/>
    </source>
</evidence>
<accession>A0A1I7Y6B3</accession>
<name>A0A1I7Y6B3_9BILA</name>